<dbReference type="Proteomes" id="UP000314294">
    <property type="component" value="Unassembled WGS sequence"/>
</dbReference>
<keyword evidence="3" id="KW-1185">Reference proteome</keyword>
<proteinExistence type="predicted"/>
<dbReference type="EMBL" id="SRLO01000059">
    <property type="protein sequence ID" value="TNN79948.1"/>
    <property type="molecule type" value="Genomic_DNA"/>
</dbReference>
<name>A0A4Z2IQJ3_9TELE</name>
<sequence>MVSKLGLGLMSSKSSSNSSSSEEEEADEWDDAEEWEPEGVGEEARRLLYVCPPLRSEDPPRLPPLPGESAPSSLPLAASSYRLSGSLESAELLSVGLAGTTTEDAGLTLKLAPLLPNTYTRLGFLPSGICLAAEETDFDL</sequence>
<organism evidence="2 3">
    <name type="scientific">Liparis tanakae</name>
    <name type="common">Tanaka's snailfish</name>
    <dbReference type="NCBI Taxonomy" id="230148"/>
    <lineage>
        <taxon>Eukaryota</taxon>
        <taxon>Metazoa</taxon>
        <taxon>Chordata</taxon>
        <taxon>Craniata</taxon>
        <taxon>Vertebrata</taxon>
        <taxon>Euteleostomi</taxon>
        <taxon>Actinopterygii</taxon>
        <taxon>Neopterygii</taxon>
        <taxon>Teleostei</taxon>
        <taxon>Neoteleostei</taxon>
        <taxon>Acanthomorphata</taxon>
        <taxon>Eupercaria</taxon>
        <taxon>Perciformes</taxon>
        <taxon>Cottioidei</taxon>
        <taxon>Cottales</taxon>
        <taxon>Liparidae</taxon>
        <taxon>Liparis</taxon>
    </lineage>
</organism>
<feature type="compositionally biased region" description="Acidic residues" evidence="1">
    <location>
        <begin position="21"/>
        <end position="41"/>
    </location>
</feature>
<comment type="caution">
    <text evidence="2">The sequence shown here is derived from an EMBL/GenBank/DDBJ whole genome shotgun (WGS) entry which is preliminary data.</text>
</comment>
<reference evidence="2 3" key="1">
    <citation type="submission" date="2019-03" db="EMBL/GenBank/DDBJ databases">
        <title>First draft genome of Liparis tanakae, snailfish: a comprehensive survey of snailfish specific genes.</title>
        <authorList>
            <person name="Kim W."/>
            <person name="Song I."/>
            <person name="Jeong J.-H."/>
            <person name="Kim D."/>
            <person name="Kim S."/>
            <person name="Ryu S."/>
            <person name="Song J.Y."/>
            <person name="Lee S.K."/>
        </authorList>
    </citation>
    <scope>NUCLEOTIDE SEQUENCE [LARGE SCALE GENOMIC DNA]</scope>
    <source>
        <tissue evidence="2">Muscle</tissue>
    </source>
</reference>
<gene>
    <name evidence="2" type="ORF">EYF80_009765</name>
</gene>
<feature type="compositionally biased region" description="Low complexity" evidence="1">
    <location>
        <begin position="11"/>
        <end position="20"/>
    </location>
</feature>
<evidence type="ECO:0000313" key="2">
    <source>
        <dbReference type="EMBL" id="TNN79948.1"/>
    </source>
</evidence>
<accession>A0A4Z2IQJ3</accession>
<evidence type="ECO:0000256" key="1">
    <source>
        <dbReference type="SAM" id="MobiDB-lite"/>
    </source>
</evidence>
<protein>
    <submittedName>
        <fullName evidence="2">Uncharacterized protein</fullName>
    </submittedName>
</protein>
<dbReference type="AlphaFoldDB" id="A0A4Z2IQJ3"/>
<evidence type="ECO:0000313" key="3">
    <source>
        <dbReference type="Proteomes" id="UP000314294"/>
    </source>
</evidence>
<feature type="region of interest" description="Disordered" evidence="1">
    <location>
        <begin position="1"/>
        <end position="41"/>
    </location>
</feature>